<accession>A0ABN3LZH5</accession>
<feature type="compositionally biased region" description="Basic and acidic residues" evidence="1">
    <location>
        <begin position="155"/>
        <end position="175"/>
    </location>
</feature>
<protein>
    <submittedName>
        <fullName evidence="2">Uncharacterized protein</fullName>
    </submittedName>
</protein>
<evidence type="ECO:0000313" key="3">
    <source>
        <dbReference type="Proteomes" id="UP001500730"/>
    </source>
</evidence>
<comment type="caution">
    <text evidence="2">The sequence shown here is derived from an EMBL/GenBank/DDBJ whole genome shotgun (WGS) entry which is preliminary data.</text>
</comment>
<feature type="compositionally biased region" description="Low complexity" evidence="1">
    <location>
        <begin position="40"/>
        <end position="50"/>
    </location>
</feature>
<gene>
    <name evidence="2" type="ORF">GCM10009858_31990</name>
</gene>
<name>A0ABN3LZH5_9MICO</name>
<reference evidence="2 3" key="1">
    <citation type="journal article" date="2019" name="Int. J. Syst. Evol. Microbiol.">
        <title>The Global Catalogue of Microorganisms (GCM) 10K type strain sequencing project: providing services to taxonomists for standard genome sequencing and annotation.</title>
        <authorList>
            <consortium name="The Broad Institute Genomics Platform"/>
            <consortium name="The Broad Institute Genome Sequencing Center for Infectious Disease"/>
            <person name="Wu L."/>
            <person name="Ma J."/>
        </authorList>
    </citation>
    <scope>NUCLEOTIDE SEQUENCE [LARGE SCALE GENOMIC DNA]</scope>
    <source>
        <strain evidence="2 3">JCM 16259</strain>
    </source>
</reference>
<feature type="region of interest" description="Disordered" evidence="1">
    <location>
        <begin position="154"/>
        <end position="213"/>
    </location>
</feature>
<dbReference type="Proteomes" id="UP001500730">
    <property type="component" value="Unassembled WGS sequence"/>
</dbReference>
<feature type="compositionally biased region" description="Basic and acidic residues" evidence="1">
    <location>
        <begin position="79"/>
        <end position="90"/>
    </location>
</feature>
<feature type="compositionally biased region" description="Low complexity" evidence="1">
    <location>
        <begin position="91"/>
        <end position="107"/>
    </location>
</feature>
<proteinExistence type="predicted"/>
<feature type="compositionally biased region" description="Low complexity" evidence="1">
    <location>
        <begin position="177"/>
        <end position="204"/>
    </location>
</feature>
<dbReference type="EMBL" id="BAAARE010000014">
    <property type="protein sequence ID" value="GAA2491562.1"/>
    <property type="molecule type" value="Genomic_DNA"/>
</dbReference>
<evidence type="ECO:0000256" key="1">
    <source>
        <dbReference type="SAM" id="MobiDB-lite"/>
    </source>
</evidence>
<feature type="region of interest" description="Disordered" evidence="1">
    <location>
        <begin position="1"/>
        <end position="107"/>
    </location>
</feature>
<evidence type="ECO:0000313" key="2">
    <source>
        <dbReference type="EMBL" id="GAA2491562.1"/>
    </source>
</evidence>
<keyword evidence="3" id="KW-1185">Reference proteome</keyword>
<organism evidence="2 3">
    <name type="scientific">Terrabacter carboxydivorans</name>
    <dbReference type="NCBI Taxonomy" id="619730"/>
    <lineage>
        <taxon>Bacteria</taxon>
        <taxon>Bacillati</taxon>
        <taxon>Actinomycetota</taxon>
        <taxon>Actinomycetes</taxon>
        <taxon>Micrococcales</taxon>
        <taxon>Intrasporangiaceae</taxon>
        <taxon>Terrabacter</taxon>
    </lineage>
</organism>
<dbReference type="RefSeq" id="WP_344256008.1">
    <property type="nucleotide sequence ID" value="NZ_BAAARE010000014.1"/>
</dbReference>
<sequence>MTPTDGPAAQSEQPERSVRPEPTSAAHSERPEAASPPGSVAEEAALLVDLLSRRSWAGSSGMPPAASHKEDGSAAPLGHDSRHESEHDGSRSSQQRSGTSTGECTCGGSTPAACRVCPVCQLVAFVQQVNPDTIEKVADFVGFAATALRDLAATQRERRAEPHPDAARDAARDAASESEPGPVSEPAPETTASTTPASATASTSDRTRPGERS</sequence>